<reference evidence="1" key="1">
    <citation type="submission" date="2024-07" db="EMBL/GenBank/DDBJ databases">
        <authorList>
            <person name="Yu S.T."/>
        </authorList>
    </citation>
    <scope>NUCLEOTIDE SEQUENCE</scope>
    <source>
        <strain evidence="1">R28</strain>
    </source>
</reference>
<sequence>MTSETTSVAQSGRESVVIASFDNRHRAERMLVSLGRGFHSKARKGGMTAVVIRGNDDGSLRVTQSRVLTANGFVNALFRISLAWTAGFMGLFATLKGARVGAHAAGARKGHVGSKAQQAHRILAEVGPDAAVTLVRCKDTDTRQMVAAAVGERAKESWEGTLTEFLAALDPGSAHDWVRAAVGEPSRTHRGQ</sequence>
<accession>A0AB39PR44</accession>
<gene>
    <name evidence="1" type="ORF">AB5J49_05455</name>
</gene>
<dbReference type="AlphaFoldDB" id="A0AB39PR44"/>
<dbReference type="EMBL" id="CP163439">
    <property type="protein sequence ID" value="XDQ32819.1"/>
    <property type="molecule type" value="Genomic_DNA"/>
</dbReference>
<name>A0AB39PR44_9ACTN</name>
<evidence type="ECO:0000313" key="1">
    <source>
        <dbReference type="EMBL" id="XDQ32819.1"/>
    </source>
</evidence>
<organism evidence="1">
    <name type="scientific">Streptomyces sp. R28</name>
    <dbReference type="NCBI Taxonomy" id="3238628"/>
    <lineage>
        <taxon>Bacteria</taxon>
        <taxon>Bacillati</taxon>
        <taxon>Actinomycetota</taxon>
        <taxon>Actinomycetes</taxon>
        <taxon>Kitasatosporales</taxon>
        <taxon>Streptomycetaceae</taxon>
        <taxon>Streptomyces</taxon>
    </lineage>
</organism>
<dbReference type="RefSeq" id="WP_369167314.1">
    <property type="nucleotide sequence ID" value="NZ_CP163439.1"/>
</dbReference>
<protein>
    <submittedName>
        <fullName evidence="1">Uncharacterized protein</fullName>
    </submittedName>
</protein>
<proteinExistence type="predicted"/>